<evidence type="ECO:0000256" key="1">
    <source>
        <dbReference type="SAM" id="MobiDB-lite"/>
    </source>
</evidence>
<feature type="region of interest" description="Disordered" evidence="1">
    <location>
        <begin position="31"/>
        <end position="70"/>
    </location>
</feature>
<sequence length="86" mass="9974">NLFEATMKSVKTFTPMESDFDRTIPKIADESLKRAAEEELEQESSKRQKTGESSEPREKEDDELTQEDLQQMIMMVPVEEVYVDSI</sequence>
<feature type="non-terminal residue" evidence="2">
    <location>
        <position position="1"/>
    </location>
</feature>
<evidence type="ECO:0000313" key="2">
    <source>
        <dbReference type="EMBL" id="GFD23689.1"/>
    </source>
</evidence>
<dbReference type="AlphaFoldDB" id="A0A699URD7"/>
<reference evidence="2" key="1">
    <citation type="journal article" date="2019" name="Sci. Rep.">
        <title>Draft genome of Tanacetum cinerariifolium, the natural source of mosquito coil.</title>
        <authorList>
            <person name="Yamashiro T."/>
            <person name="Shiraishi A."/>
            <person name="Satake H."/>
            <person name="Nakayama K."/>
        </authorList>
    </citation>
    <scope>NUCLEOTIDE SEQUENCE</scope>
</reference>
<protein>
    <submittedName>
        <fullName evidence="2">Uncharacterized protein</fullName>
    </submittedName>
</protein>
<feature type="compositionally biased region" description="Basic and acidic residues" evidence="1">
    <location>
        <begin position="31"/>
        <end position="59"/>
    </location>
</feature>
<dbReference type="EMBL" id="BKCJ011346818">
    <property type="protein sequence ID" value="GFD23689.1"/>
    <property type="molecule type" value="Genomic_DNA"/>
</dbReference>
<organism evidence="2">
    <name type="scientific">Tanacetum cinerariifolium</name>
    <name type="common">Dalmatian daisy</name>
    <name type="synonym">Chrysanthemum cinerariifolium</name>
    <dbReference type="NCBI Taxonomy" id="118510"/>
    <lineage>
        <taxon>Eukaryota</taxon>
        <taxon>Viridiplantae</taxon>
        <taxon>Streptophyta</taxon>
        <taxon>Embryophyta</taxon>
        <taxon>Tracheophyta</taxon>
        <taxon>Spermatophyta</taxon>
        <taxon>Magnoliopsida</taxon>
        <taxon>eudicotyledons</taxon>
        <taxon>Gunneridae</taxon>
        <taxon>Pentapetalae</taxon>
        <taxon>asterids</taxon>
        <taxon>campanulids</taxon>
        <taxon>Asterales</taxon>
        <taxon>Asteraceae</taxon>
        <taxon>Asteroideae</taxon>
        <taxon>Anthemideae</taxon>
        <taxon>Anthemidinae</taxon>
        <taxon>Tanacetum</taxon>
    </lineage>
</organism>
<proteinExistence type="predicted"/>
<comment type="caution">
    <text evidence="2">The sequence shown here is derived from an EMBL/GenBank/DDBJ whole genome shotgun (WGS) entry which is preliminary data.</text>
</comment>
<gene>
    <name evidence="2" type="ORF">Tci_895658</name>
</gene>
<name>A0A699URD7_TANCI</name>
<accession>A0A699URD7</accession>